<evidence type="ECO:0000313" key="3">
    <source>
        <dbReference type="Proteomes" id="UP000027946"/>
    </source>
</evidence>
<dbReference type="EMBL" id="JJMM01000002">
    <property type="protein sequence ID" value="KDR96403.1"/>
    <property type="molecule type" value="Genomic_DNA"/>
</dbReference>
<dbReference type="STRING" id="1121324.CLIT_2c00090"/>
<keyword evidence="3" id="KW-1185">Reference proteome</keyword>
<dbReference type="Gene3D" id="3.40.50.300">
    <property type="entry name" value="P-loop containing nucleotide triphosphate hydrolases"/>
    <property type="match status" value="1"/>
</dbReference>
<protein>
    <submittedName>
        <fullName evidence="2">DNA replication protein</fullName>
    </submittedName>
</protein>
<dbReference type="PANTHER" id="PTHR30050:SF4">
    <property type="entry name" value="ATP-BINDING PROTEIN RV3427C IN INSERTION SEQUENCE-RELATED"/>
    <property type="match status" value="1"/>
</dbReference>
<evidence type="ECO:0000259" key="1">
    <source>
        <dbReference type="Pfam" id="PF01695"/>
    </source>
</evidence>
<dbReference type="Proteomes" id="UP000027946">
    <property type="component" value="Unassembled WGS sequence"/>
</dbReference>
<dbReference type="eggNOG" id="COG1484">
    <property type="taxonomic scope" value="Bacteria"/>
</dbReference>
<dbReference type="PRINTS" id="PR00051">
    <property type="entry name" value="DNAA"/>
</dbReference>
<feature type="domain" description="IstB-like ATP-binding" evidence="1">
    <location>
        <begin position="76"/>
        <end position="187"/>
    </location>
</feature>
<proteinExistence type="predicted"/>
<dbReference type="Pfam" id="PF01695">
    <property type="entry name" value="IstB_IS21"/>
    <property type="match status" value="1"/>
</dbReference>
<dbReference type="eggNOG" id="COG4584">
    <property type="taxonomic scope" value="Bacteria"/>
</dbReference>
<organism evidence="2 3">
    <name type="scientific">Peptoclostridium litorale DSM 5388</name>
    <dbReference type="NCBI Taxonomy" id="1121324"/>
    <lineage>
        <taxon>Bacteria</taxon>
        <taxon>Bacillati</taxon>
        <taxon>Bacillota</taxon>
        <taxon>Clostridia</taxon>
        <taxon>Peptostreptococcales</taxon>
        <taxon>Peptoclostridiaceae</taxon>
        <taxon>Peptoclostridium</taxon>
    </lineage>
</organism>
<dbReference type="InterPro" id="IPR020591">
    <property type="entry name" value="Chromosome_initiator_DnaA-like"/>
</dbReference>
<reference evidence="2 3" key="1">
    <citation type="submission" date="2014-03" db="EMBL/GenBank/DDBJ databases">
        <title>Genome sequence of Clostridium litorale W6, DSM 5388.</title>
        <authorList>
            <person name="Poehlein A."/>
            <person name="Jagirdar A."/>
            <person name="Khonsari B."/>
            <person name="Chibani C.M."/>
            <person name="Gutierrez Gutierrez D.A."/>
            <person name="Davydova E."/>
            <person name="Alghaithi H.S."/>
            <person name="Nair K.P."/>
            <person name="Dhamotharan K."/>
            <person name="Chandran L."/>
            <person name="G W."/>
            <person name="Daniel R."/>
        </authorList>
    </citation>
    <scope>NUCLEOTIDE SEQUENCE [LARGE SCALE GENOMIC DNA]</scope>
    <source>
        <strain evidence="2 3">W6</strain>
    </source>
</reference>
<dbReference type="CDD" id="cd00009">
    <property type="entry name" value="AAA"/>
    <property type="match status" value="1"/>
</dbReference>
<dbReference type="GO" id="GO:0006260">
    <property type="term" value="P:DNA replication"/>
    <property type="evidence" value="ECO:0007669"/>
    <property type="project" value="TreeGrafter"/>
</dbReference>
<dbReference type="InterPro" id="IPR002611">
    <property type="entry name" value="IstB_ATP-bd"/>
</dbReference>
<evidence type="ECO:0000313" key="2">
    <source>
        <dbReference type="EMBL" id="KDR96403.1"/>
    </source>
</evidence>
<dbReference type="InterPro" id="IPR027417">
    <property type="entry name" value="P-loop_NTPase"/>
</dbReference>
<dbReference type="SUPFAM" id="SSF52540">
    <property type="entry name" value="P-loop containing nucleoside triphosphate hydrolases"/>
    <property type="match status" value="1"/>
</dbReference>
<dbReference type="GO" id="GO:0005524">
    <property type="term" value="F:ATP binding"/>
    <property type="evidence" value="ECO:0007669"/>
    <property type="project" value="InterPro"/>
</dbReference>
<accession>A0A069RHW7</accession>
<comment type="caution">
    <text evidence="2">The sequence shown here is derived from an EMBL/GenBank/DDBJ whole genome shotgun (WGS) entry which is preliminary data.</text>
</comment>
<gene>
    <name evidence="2" type="ORF">CLIT_2c00090</name>
</gene>
<dbReference type="PANTHER" id="PTHR30050">
    <property type="entry name" value="CHROMOSOMAL REPLICATION INITIATOR PROTEIN DNAA"/>
    <property type="match status" value="1"/>
</dbReference>
<sequence length="188" mass="21246">MQDKSAPLKQRHTAKRIFTRLQEEYPELLSVGYRSICRYVSEKKKELYKESRGYIPLSHPSGEAQVDFGKAMFYENDANFDLIKTFENYSFDQIEIPANITVEEIKAAAFLERNENLILYGPVGTGKTHLATAIGVAACNNAKRARFYRTAALVNDLIDAKATGTLKKLLNQFEKIDLLICDEGGIFP</sequence>
<name>A0A069RHW7_PEPLI</name>
<dbReference type="AlphaFoldDB" id="A0A069RHW7"/>